<dbReference type="RefSeq" id="WP_381535943.1">
    <property type="nucleotide sequence ID" value="NZ_JBHUGI010000006.1"/>
</dbReference>
<sequence length="218" mass="23603">MKFGKRYSNKTVIMAMLHGVLIGVAAVSLIALILITTGDKTPKDIVKDKETETEVPTTGPAPIDSEVPTLPSAGSIQLFARQHGVFTTQLSATAFISEDPSLTSTAIIKADGQYYVWSAVGLSEAELMNVEIPETFRKRLIVDTSACVALGAGKIQDILSETDATKIKISDADKTDITSGEFNRNVDAVTKYTSDMRLIRLQLLSHYSATKECVKISF</sequence>
<dbReference type="Proteomes" id="UP001597218">
    <property type="component" value="Unassembled WGS sequence"/>
</dbReference>
<evidence type="ECO:0000313" key="4">
    <source>
        <dbReference type="Proteomes" id="UP001597218"/>
    </source>
</evidence>
<evidence type="ECO:0000313" key="3">
    <source>
        <dbReference type="EMBL" id="MFD1927295.1"/>
    </source>
</evidence>
<keyword evidence="2" id="KW-1133">Transmembrane helix</keyword>
<reference evidence="4" key="1">
    <citation type="journal article" date="2019" name="Int. J. Syst. Evol. Microbiol.">
        <title>The Global Catalogue of Microorganisms (GCM) 10K type strain sequencing project: providing services to taxonomists for standard genome sequencing and annotation.</title>
        <authorList>
            <consortium name="The Broad Institute Genomics Platform"/>
            <consortium name="The Broad Institute Genome Sequencing Center for Infectious Disease"/>
            <person name="Wu L."/>
            <person name="Ma J."/>
        </authorList>
    </citation>
    <scope>NUCLEOTIDE SEQUENCE [LARGE SCALE GENOMIC DNA]</scope>
    <source>
        <strain evidence="4">CGMCC 4.7177</strain>
    </source>
</reference>
<comment type="caution">
    <text evidence="3">The sequence shown here is derived from an EMBL/GenBank/DDBJ whole genome shotgun (WGS) entry which is preliminary data.</text>
</comment>
<protein>
    <submittedName>
        <fullName evidence="3">Uncharacterized protein</fullName>
    </submittedName>
</protein>
<keyword evidence="2" id="KW-0472">Membrane</keyword>
<proteinExistence type="predicted"/>
<name>A0ABW4SET4_9BACL</name>
<accession>A0ABW4SET4</accession>
<feature type="transmembrane region" description="Helical" evidence="2">
    <location>
        <begin position="12"/>
        <end position="35"/>
    </location>
</feature>
<evidence type="ECO:0000256" key="1">
    <source>
        <dbReference type="SAM" id="MobiDB-lite"/>
    </source>
</evidence>
<gene>
    <name evidence="3" type="ORF">ACFSFY_04360</name>
</gene>
<organism evidence="3 4">
    <name type="scientific">Sporosarcina siberiensis</name>
    <dbReference type="NCBI Taxonomy" id="1365606"/>
    <lineage>
        <taxon>Bacteria</taxon>
        <taxon>Bacillati</taxon>
        <taxon>Bacillota</taxon>
        <taxon>Bacilli</taxon>
        <taxon>Bacillales</taxon>
        <taxon>Caryophanaceae</taxon>
        <taxon>Sporosarcina</taxon>
    </lineage>
</organism>
<keyword evidence="2" id="KW-0812">Transmembrane</keyword>
<evidence type="ECO:0000256" key="2">
    <source>
        <dbReference type="SAM" id="Phobius"/>
    </source>
</evidence>
<keyword evidence="4" id="KW-1185">Reference proteome</keyword>
<feature type="region of interest" description="Disordered" evidence="1">
    <location>
        <begin position="47"/>
        <end position="66"/>
    </location>
</feature>
<dbReference type="EMBL" id="JBHUGI010000006">
    <property type="protein sequence ID" value="MFD1927295.1"/>
    <property type="molecule type" value="Genomic_DNA"/>
</dbReference>